<reference evidence="5 6" key="1">
    <citation type="submission" date="2024-09" db="EMBL/GenBank/DDBJ databases">
        <authorList>
            <person name="Zhang Y."/>
        </authorList>
    </citation>
    <scope>NUCLEOTIDE SEQUENCE [LARGE SCALE GENOMIC DNA]</scope>
    <source>
        <strain evidence="5 6">ZJ318</strain>
    </source>
</reference>
<evidence type="ECO:0000259" key="4">
    <source>
        <dbReference type="PROSITE" id="PS51891"/>
    </source>
</evidence>
<dbReference type="RefSeq" id="WP_342202659.1">
    <property type="nucleotide sequence ID" value="NZ_JBCATE010000009.1"/>
</dbReference>
<dbReference type="InterPro" id="IPR006913">
    <property type="entry name" value="CENP-V/GFA"/>
</dbReference>
<keyword evidence="2" id="KW-0479">Metal-binding</keyword>
<keyword evidence="6" id="KW-1185">Reference proteome</keyword>
<evidence type="ECO:0000256" key="2">
    <source>
        <dbReference type="ARBA" id="ARBA00022723"/>
    </source>
</evidence>
<dbReference type="Gene3D" id="2.170.150.70">
    <property type="match status" value="1"/>
</dbReference>
<dbReference type="PANTHER" id="PTHR28620">
    <property type="entry name" value="CENTROMERE PROTEIN V"/>
    <property type="match status" value="1"/>
</dbReference>
<protein>
    <submittedName>
        <fullName evidence="5">GFA family protein</fullName>
    </submittedName>
</protein>
<feature type="domain" description="CENP-V/GFA" evidence="4">
    <location>
        <begin position="14"/>
        <end position="130"/>
    </location>
</feature>
<evidence type="ECO:0000313" key="6">
    <source>
        <dbReference type="Proteomes" id="UP001576708"/>
    </source>
</evidence>
<dbReference type="PANTHER" id="PTHR28620:SF1">
    <property type="entry name" value="CENP-V_GFA DOMAIN-CONTAINING PROTEIN"/>
    <property type="match status" value="1"/>
</dbReference>
<dbReference type="Proteomes" id="UP001576708">
    <property type="component" value="Unassembled WGS sequence"/>
</dbReference>
<organism evidence="5 6">
    <name type="scientific">Shewanella mangrovisoli</name>
    <dbReference type="NCBI Taxonomy" id="2864211"/>
    <lineage>
        <taxon>Bacteria</taxon>
        <taxon>Pseudomonadati</taxon>
        <taxon>Pseudomonadota</taxon>
        <taxon>Gammaproteobacteria</taxon>
        <taxon>Alteromonadales</taxon>
        <taxon>Shewanellaceae</taxon>
        <taxon>Shewanella</taxon>
    </lineage>
</organism>
<comment type="caution">
    <text evidence="5">The sequence shown here is derived from an EMBL/GenBank/DDBJ whole genome shotgun (WGS) entry which is preliminary data.</text>
</comment>
<accession>A0ABV4VNJ9</accession>
<sequence>MIKHVGNTQIQAKHLASCHCGAVVLELSLPNGIEKPRRCDCSICRRKGAIVGSVPLAGLKIIKGENVLKCYEFNTKTAKHFFCSVCGIYTHHQRRSNPNEYGYNLGCLEGVNPYELGDVPVCDGVNHPADR</sequence>
<dbReference type="PROSITE" id="PS51891">
    <property type="entry name" value="CENP_V_GFA"/>
    <property type="match status" value="1"/>
</dbReference>
<comment type="similarity">
    <text evidence="1">Belongs to the Gfa family.</text>
</comment>
<dbReference type="SUPFAM" id="SSF51316">
    <property type="entry name" value="Mss4-like"/>
    <property type="match status" value="1"/>
</dbReference>
<dbReference type="InterPro" id="IPR011057">
    <property type="entry name" value="Mss4-like_sf"/>
</dbReference>
<evidence type="ECO:0000256" key="1">
    <source>
        <dbReference type="ARBA" id="ARBA00005495"/>
    </source>
</evidence>
<dbReference type="InterPro" id="IPR052355">
    <property type="entry name" value="CENP-V-like"/>
</dbReference>
<proteinExistence type="inferred from homology"/>
<dbReference type="EMBL" id="JBHFGU010000009">
    <property type="protein sequence ID" value="MFB2621898.1"/>
    <property type="molecule type" value="Genomic_DNA"/>
</dbReference>
<keyword evidence="3" id="KW-0862">Zinc</keyword>
<dbReference type="Pfam" id="PF04828">
    <property type="entry name" value="GFA"/>
    <property type="match status" value="1"/>
</dbReference>
<gene>
    <name evidence="5" type="ORF">ACE02W_18940</name>
</gene>
<evidence type="ECO:0000256" key="3">
    <source>
        <dbReference type="ARBA" id="ARBA00022833"/>
    </source>
</evidence>
<name>A0ABV4VNJ9_9GAMM</name>
<evidence type="ECO:0000313" key="5">
    <source>
        <dbReference type="EMBL" id="MFB2621898.1"/>
    </source>
</evidence>